<protein>
    <recommendedName>
        <fullName evidence="8">Glycosyltransferase 61 catalytic domain-containing protein</fullName>
    </recommendedName>
</protein>
<gene>
    <name evidence="9" type="ORF">LUZ63_014839</name>
</gene>
<dbReference type="OrthoDB" id="529273at2759"/>
<evidence type="ECO:0000256" key="6">
    <source>
        <dbReference type="SAM" id="MobiDB-lite"/>
    </source>
</evidence>
<organism evidence="9 10">
    <name type="scientific">Rhynchospora breviuscula</name>
    <dbReference type="NCBI Taxonomy" id="2022672"/>
    <lineage>
        <taxon>Eukaryota</taxon>
        <taxon>Viridiplantae</taxon>
        <taxon>Streptophyta</taxon>
        <taxon>Embryophyta</taxon>
        <taxon>Tracheophyta</taxon>
        <taxon>Spermatophyta</taxon>
        <taxon>Magnoliopsida</taxon>
        <taxon>Liliopsida</taxon>
        <taxon>Poales</taxon>
        <taxon>Cyperaceae</taxon>
        <taxon>Cyperoideae</taxon>
        <taxon>Rhynchosporeae</taxon>
        <taxon>Rhynchospora</taxon>
    </lineage>
</organism>
<feature type="compositionally biased region" description="Basic and acidic residues" evidence="6">
    <location>
        <begin position="72"/>
        <end position="82"/>
    </location>
</feature>
<feature type="compositionally biased region" description="Acidic residues" evidence="6">
    <location>
        <begin position="83"/>
        <end position="92"/>
    </location>
</feature>
<keyword evidence="7" id="KW-0812">Transmembrane</keyword>
<feature type="transmembrane region" description="Helical" evidence="7">
    <location>
        <begin position="12"/>
        <end position="32"/>
    </location>
</feature>
<dbReference type="PANTHER" id="PTHR20961:SF109">
    <property type="entry name" value="GLYCOSYLTRANSFERASE"/>
    <property type="match status" value="1"/>
</dbReference>
<sequence length="481" mass="55061">MKFIRKITYTVTETWLGLGFLLGFFLVLALYLTGFPQFASTETYGLSTEMERFAPKEEVALTPPSQGGETKIPQEELKKAEESENIEEPQETEEIVPMNPICDFSDWRYDGCEMHGDARAVGHENNSIIYFIPPPSLIQTAEAQEWKIRSQSRKIVGIREVIVKSLNSSSPPAPECTIRKNVPALVFATNGLTFNIWHAFSDVLLPLFTTSRAFDGEVQFLITDYQDWFVRKYNKIFKALTNYEIIDLDNDREVRCYEHIVVGLRGHRELSIDPARAPRNYDTFQFRMFVRDAYSLPLWLDVPYKANDSLDKKPRMMIILRGGGRKFENADEIIAAAEQVGFEVIKSEPGFTEDMNDFAKKVDSCDVLLGAHGAGLTNMIFLRTNAILFQVVPWGNMNWACNIFYNDPAREMRLRVLEYNITAKESTLYEKYGKDSVVINDPEQLEKWGNASVAYWGEQNLRLDISRFTPVLEQALQLVKA</sequence>
<dbReference type="InterPro" id="IPR049625">
    <property type="entry name" value="Glyco_transf_61_cat"/>
</dbReference>
<evidence type="ECO:0000256" key="2">
    <source>
        <dbReference type="ARBA" id="ARBA00004881"/>
    </source>
</evidence>
<evidence type="ECO:0000256" key="1">
    <source>
        <dbReference type="ARBA" id="ARBA00004323"/>
    </source>
</evidence>
<comment type="pathway">
    <text evidence="2">Glycan metabolism.</text>
</comment>
<dbReference type="EMBL" id="JAMQYH010000004">
    <property type="protein sequence ID" value="KAJ1690684.1"/>
    <property type="molecule type" value="Genomic_DNA"/>
</dbReference>
<dbReference type="GO" id="GO:0000139">
    <property type="term" value="C:Golgi membrane"/>
    <property type="evidence" value="ECO:0007669"/>
    <property type="project" value="UniProtKB-SubCell"/>
</dbReference>
<dbReference type="Pfam" id="PF04577">
    <property type="entry name" value="Glyco_transf_61"/>
    <property type="match status" value="1"/>
</dbReference>
<evidence type="ECO:0000256" key="3">
    <source>
        <dbReference type="ARBA" id="ARBA00022676"/>
    </source>
</evidence>
<comment type="subcellular location">
    <subcellularLocation>
        <location evidence="1">Golgi apparatus membrane</location>
        <topology evidence="1">Single-pass type II membrane protein</topology>
    </subcellularLocation>
</comment>
<accession>A0A9Q0CB38</accession>
<dbReference type="PANTHER" id="PTHR20961">
    <property type="entry name" value="GLYCOSYLTRANSFERASE"/>
    <property type="match status" value="1"/>
</dbReference>
<evidence type="ECO:0000313" key="9">
    <source>
        <dbReference type="EMBL" id="KAJ1690684.1"/>
    </source>
</evidence>
<keyword evidence="10" id="KW-1185">Reference proteome</keyword>
<feature type="region of interest" description="Disordered" evidence="6">
    <location>
        <begin position="58"/>
        <end position="92"/>
    </location>
</feature>
<keyword evidence="3" id="KW-0328">Glycosyltransferase</keyword>
<keyword evidence="4" id="KW-0808">Transferase</keyword>
<keyword evidence="5" id="KW-0325">Glycoprotein</keyword>
<keyword evidence="7" id="KW-1133">Transmembrane helix</keyword>
<keyword evidence="7" id="KW-0472">Membrane</keyword>
<dbReference type="Proteomes" id="UP001151287">
    <property type="component" value="Unassembled WGS sequence"/>
</dbReference>
<evidence type="ECO:0000259" key="8">
    <source>
        <dbReference type="Pfam" id="PF04577"/>
    </source>
</evidence>
<reference evidence="9" key="1">
    <citation type="journal article" date="2022" name="Cell">
        <title>Repeat-based holocentromeres influence genome architecture and karyotype evolution.</title>
        <authorList>
            <person name="Hofstatter P.G."/>
            <person name="Thangavel G."/>
            <person name="Lux T."/>
            <person name="Neumann P."/>
            <person name="Vondrak T."/>
            <person name="Novak P."/>
            <person name="Zhang M."/>
            <person name="Costa L."/>
            <person name="Castellani M."/>
            <person name="Scott A."/>
            <person name="Toegelov H."/>
            <person name="Fuchs J."/>
            <person name="Mata-Sucre Y."/>
            <person name="Dias Y."/>
            <person name="Vanzela A.L.L."/>
            <person name="Huettel B."/>
            <person name="Almeida C.C.S."/>
            <person name="Simkova H."/>
            <person name="Souza G."/>
            <person name="Pedrosa-Harand A."/>
            <person name="Macas J."/>
            <person name="Mayer K.F.X."/>
            <person name="Houben A."/>
            <person name="Marques A."/>
        </authorList>
    </citation>
    <scope>NUCLEOTIDE SEQUENCE</scope>
    <source>
        <strain evidence="9">RhyBre1mFocal</strain>
    </source>
</reference>
<feature type="domain" description="Glycosyltransferase 61 catalytic" evidence="8">
    <location>
        <begin position="301"/>
        <end position="386"/>
    </location>
</feature>
<dbReference type="InterPro" id="IPR007657">
    <property type="entry name" value="Glycosyltransferase_61"/>
</dbReference>
<evidence type="ECO:0000313" key="10">
    <source>
        <dbReference type="Proteomes" id="UP001151287"/>
    </source>
</evidence>
<dbReference type="GO" id="GO:0016763">
    <property type="term" value="F:pentosyltransferase activity"/>
    <property type="evidence" value="ECO:0007669"/>
    <property type="project" value="UniProtKB-ARBA"/>
</dbReference>
<evidence type="ECO:0000256" key="5">
    <source>
        <dbReference type="ARBA" id="ARBA00023180"/>
    </source>
</evidence>
<proteinExistence type="predicted"/>
<evidence type="ECO:0000256" key="4">
    <source>
        <dbReference type="ARBA" id="ARBA00022679"/>
    </source>
</evidence>
<comment type="caution">
    <text evidence="9">The sequence shown here is derived from an EMBL/GenBank/DDBJ whole genome shotgun (WGS) entry which is preliminary data.</text>
</comment>
<evidence type="ECO:0000256" key="7">
    <source>
        <dbReference type="SAM" id="Phobius"/>
    </source>
</evidence>
<dbReference type="AlphaFoldDB" id="A0A9Q0CB38"/>
<name>A0A9Q0CB38_9POAL</name>